<keyword evidence="1" id="KW-0812">Transmembrane</keyword>
<keyword evidence="1" id="KW-0472">Membrane</keyword>
<keyword evidence="1" id="KW-1133">Transmembrane helix</keyword>
<gene>
    <name evidence="2" type="ORF">SAMN05216258_11580</name>
</gene>
<accession>A0A1I3P6F6</accession>
<name>A0A1I3P6F6_9RHOB</name>
<dbReference type="Proteomes" id="UP000199377">
    <property type="component" value="Unassembled WGS sequence"/>
</dbReference>
<dbReference type="STRING" id="1114924.SAMN05216258_11580"/>
<dbReference type="AlphaFoldDB" id="A0A1I3P6F6"/>
<keyword evidence="3" id="KW-1185">Reference proteome</keyword>
<evidence type="ECO:0000256" key="1">
    <source>
        <dbReference type="SAM" id="Phobius"/>
    </source>
</evidence>
<evidence type="ECO:0000313" key="3">
    <source>
        <dbReference type="Proteomes" id="UP000199377"/>
    </source>
</evidence>
<feature type="transmembrane region" description="Helical" evidence="1">
    <location>
        <begin position="49"/>
        <end position="69"/>
    </location>
</feature>
<dbReference type="EMBL" id="FOQH01000015">
    <property type="protein sequence ID" value="SFJ17012.1"/>
    <property type="molecule type" value="Genomic_DNA"/>
</dbReference>
<organism evidence="2 3">
    <name type="scientific">Albimonas pacifica</name>
    <dbReference type="NCBI Taxonomy" id="1114924"/>
    <lineage>
        <taxon>Bacteria</taxon>
        <taxon>Pseudomonadati</taxon>
        <taxon>Pseudomonadota</taxon>
        <taxon>Alphaproteobacteria</taxon>
        <taxon>Rhodobacterales</taxon>
        <taxon>Paracoccaceae</taxon>
        <taxon>Albimonas</taxon>
    </lineage>
</organism>
<evidence type="ECO:0000313" key="2">
    <source>
        <dbReference type="EMBL" id="SFJ17012.1"/>
    </source>
</evidence>
<dbReference type="RefSeq" id="WP_092865529.1">
    <property type="nucleotide sequence ID" value="NZ_FOQH01000015.1"/>
</dbReference>
<dbReference type="OrthoDB" id="8457111at2"/>
<protein>
    <submittedName>
        <fullName evidence="2">Uncharacterized protein</fullName>
    </submittedName>
</protein>
<proteinExistence type="predicted"/>
<reference evidence="2 3" key="1">
    <citation type="submission" date="2016-10" db="EMBL/GenBank/DDBJ databases">
        <authorList>
            <person name="de Groot N.N."/>
        </authorList>
    </citation>
    <scope>NUCLEOTIDE SEQUENCE [LARGE SCALE GENOMIC DNA]</scope>
    <source>
        <strain evidence="2 3">CGMCC 1.11030</strain>
    </source>
</reference>
<sequence length="153" mass="15479">MKIIVITGAGMARAVLGMLGRTLAVAVALCLVAFPLLAAEGGGVDLSPLVGEVVAGLGAVLVGLAGWALRRWTGIALSAEARATLDGAADRAAALIVQRYAGRLTLDTGSPAINDGVAYLRDTVPDAVKRLGATPEALEARVKAELAKRLPAS</sequence>